<dbReference type="InterPro" id="IPR038883">
    <property type="entry name" value="AN11006-like"/>
</dbReference>
<reference evidence="1" key="1">
    <citation type="submission" date="2023-06" db="EMBL/GenBank/DDBJ databases">
        <title>Genome-scale phylogeny and comparative genomics of the fungal order Sordariales.</title>
        <authorList>
            <consortium name="Lawrence Berkeley National Laboratory"/>
            <person name="Hensen N."/>
            <person name="Bonometti L."/>
            <person name="Westerberg I."/>
            <person name="Brannstrom I.O."/>
            <person name="Guillou S."/>
            <person name="Cros-Aarteil S."/>
            <person name="Calhoun S."/>
            <person name="Haridas S."/>
            <person name="Kuo A."/>
            <person name="Mondo S."/>
            <person name="Pangilinan J."/>
            <person name="Riley R."/>
            <person name="Labutti K."/>
            <person name="Andreopoulos B."/>
            <person name="Lipzen A."/>
            <person name="Chen C."/>
            <person name="Yanf M."/>
            <person name="Daum C."/>
            <person name="Ng V."/>
            <person name="Clum A."/>
            <person name="Steindorff A."/>
            <person name="Ohm R."/>
            <person name="Martin F."/>
            <person name="Silar P."/>
            <person name="Natvig D."/>
            <person name="Lalanne C."/>
            <person name="Gautier V."/>
            <person name="Ament-Velasquez S.L."/>
            <person name="Kruys A."/>
            <person name="Hutchinson M.I."/>
            <person name="Powell A.J."/>
            <person name="Barry K."/>
            <person name="Miller A.N."/>
            <person name="Grigoriev I.V."/>
            <person name="Debuchy R."/>
            <person name="Gladieux P."/>
            <person name="Thoren M.H."/>
            <person name="Johannesson H."/>
        </authorList>
    </citation>
    <scope>NUCLEOTIDE SEQUENCE</scope>
    <source>
        <strain evidence="1">SMH4607-1</strain>
    </source>
</reference>
<dbReference type="Proteomes" id="UP001172102">
    <property type="component" value="Unassembled WGS sequence"/>
</dbReference>
<evidence type="ECO:0000313" key="1">
    <source>
        <dbReference type="EMBL" id="KAK0707971.1"/>
    </source>
</evidence>
<keyword evidence="2" id="KW-1185">Reference proteome</keyword>
<comment type="caution">
    <text evidence="1">The sequence shown here is derived from an EMBL/GenBank/DDBJ whole genome shotgun (WGS) entry which is preliminary data.</text>
</comment>
<evidence type="ECO:0000313" key="2">
    <source>
        <dbReference type="Proteomes" id="UP001172102"/>
    </source>
</evidence>
<accession>A0AA40A2C3</accession>
<gene>
    <name evidence="1" type="ORF">B0H67DRAFT_648091</name>
</gene>
<name>A0AA40A2C3_9PEZI</name>
<protein>
    <submittedName>
        <fullName evidence="1">Uncharacterized protein</fullName>
    </submittedName>
</protein>
<organism evidence="1 2">
    <name type="scientific">Lasiosphaeris hirsuta</name>
    <dbReference type="NCBI Taxonomy" id="260670"/>
    <lineage>
        <taxon>Eukaryota</taxon>
        <taxon>Fungi</taxon>
        <taxon>Dikarya</taxon>
        <taxon>Ascomycota</taxon>
        <taxon>Pezizomycotina</taxon>
        <taxon>Sordariomycetes</taxon>
        <taxon>Sordariomycetidae</taxon>
        <taxon>Sordariales</taxon>
        <taxon>Lasiosphaeriaceae</taxon>
        <taxon>Lasiosphaeris</taxon>
    </lineage>
</organism>
<proteinExistence type="predicted"/>
<dbReference type="PANTHER" id="PTHR42085:SF2">
    <property type="entry name" value="F-BOX DOMAIN-CONTAINING PROTEIN"/>
    <property type="match status" value="1"/>
</dbReference>
<sequence length="264" mass="30376">MDHNATLTLLLGATNCLNFFDFPAEVRLMIYRLLLITDKPIQPPVHRGDGRQPRRQHIELPCRLYMAMLLANKRLSREVAHFTYSSNTFLLSLKYQRQWFATIGRHNAATIERLVLDCGGKETRALDCLEQMQNTVVKRAPNLRDVTYRLVWHNPMSVRGVEHLLNKAITPTWARMKNLEQITVVKAGVYPADNNEKVMYKRLAFKARVPVKAAQVQHTRPDAPPARVYLIAEPERPRAEKPKKKVDDAGAKRTLAFLKKSHHN</sequence>
<dbReference type="AlphaFoldDB" id="A0AA40A2C3"/>
<dbReference type="EMBL" id="JAUKUA010000006">
    <property type="protein sequence ID" value="KAK0707971.1"/>
    <property type="molecule type" value="Genomic_DNA"/>
</dbReference>
<dbReference type="PANTHER" id="PTHR42085">
    <property type="entry name" value="F-BOX DOMAIN-CONTAINING PROTEIN"/>
    <property type="match status" value="1"/>
</dbReference>